<gene>
    <name evidence="2" type="ORF">PHET_01475</name>
</gene>
<protein>
    <submittedName>
        <fullName evidence="2">Uncharacterized protein</fullName>
    </submittedName>
</protein>
<dbReference type="AlphaFoldDB" id="A0A8J4TRK8"/>
<accession>A0A8J4TRK8</accession>
<proteinExistence type="predicted"/>
<name>A0A8J4TRK8_9TREM</name>
<feature type="region of interest" description="Disordered" evidence="1">
    <location>
        <begin position="1"/>
        <end position="21"/>
    </location>
</feature>
<evidence type="ECO:0000256" key="1">
    <source>
        <dbReference type="SAM" id="MobiDB-lite"/>
    </source>
</evidence>
<feature type="compositionally biased region" description="Polar residues" evidence="1">
    <location>
        <begin position="7"/>
        <end position="21"/>
    </location>
</feature>
<reference evidence="2" key="1">
    <citation type="submission" date="2019-05" db="EMBL/GenBank/DDBJ databases">
        <title>Annotation for the trematode Paragonimus heterotremus.</title>
        <authorList>
            <person name="Choi Y.-J."/>
        </authorList>
    </citation>
    <scope>NUCLEOTIDE SEQUENCE</scope>
    <source>
        <strain evidence="2">LC</strain>
    </source>
</reference>
<sequence>MLPLEIRTSNHSSNANVTQGTSATFASSTNLLTNNLRFHPTEYLTSNRIKQSNLVEIQPASTVVLV</sequence>
<organism evidence="2 3">
    <name type="scientific">Paragonimus heterotremus</name>
    <dbReference type="NCBI Taxonomy" id="100268"/>
    <lineage>
        <taxon>Eukaryota</taxon>
        <taxon>Metazoa</taxon>
        <taxon>Spiralia</taxon>
        <taxon>Lophotrochozoa</taxon>
        <taxon>Platyhelminthes</taxon>
        <taxon>Trematoda</taxon>
        <taxon>Digenea</taxon>
        <taxon>Plagiorchiida</taxon>
        <taxon>Troglotremata</taxon>
        <taxon>Troglotrematidae</taxon>
        <taxon>Paragonimus</taxon>
    </lineage>
</organism>
<comment type="caution">
    <text evidence="2">The sequence shown here is derived from an EMBL/GenBank/DDBJ whole genome shotgun (WGS) entry which is preliminary data.</text>
</comment>
<evidence type="ECO:0000313" key="3">
    <source>
        <dbReference type="Proteomes" id="UP000748531"/>
    </source>
</evidence>
<dbReference type="Proteomes" id="UP000748531">
    <property type="component" value="Unassembled WGS sequence"/>
</dbReference>
<evidence type="ECO:0000313" key="2">
    <source>
        <dbReference type="EMBL" id="KAF5405059.1"/>
    </source>
</evidence>
<dbReference type="EMBL" id="LUCH01000469">
    <property type="protein sequence ID" value="KAF5405059.1"/>
    <property type="molecule type" value="Genomic_DNA"/>
</dbReference>
<keyword evidence="3" id="KW-1185">Reference proteome</keyword>